<dbReference type="STRING" id="1437425.CSEC_2066"/>
<dbReference type="OrthoDB" id="5642268at2"/>
<reference evidence="2" key="2">
    <citation type="submission" date="2014-09" db="EMBL/GenBank/DDBJ databases">
        <title>Criblamydia sequanensis harbors a mega-plasmid encoding arsenite resistance.</title>
        <authorList>
            <person name="Bertelli C."/>
            <person name="Goesmann A."/>
            <person name="Greub G."/>
        </authorList>
    </citation>
    <scope>NUCLEOTIDE SEQUENCE [LARGE SCALE GENOMIC DNA]</scope>
    <source>
        <strain evidence="2">CRIB-18</strain>
    </source>
</reference>
<evidence type="ECO:0000313" key="2">
    <source>
        <dbReference type="EMBL" id="CDR34872.1"/>
    </source>
</evidence>
<dbReference type="AlphaFoldDB" id="A0A090D063"/>
<accession>A0A090D063</accession>
<sequence length="239" mass="26640">MRYKSSLKLLAIIVSFLIPSVSLASCCFETLIQLGVFSAHQGKSQHVDIEDLIGDQFTVDKHSGQNLLFGLGAYLEGLRIRETRILYGINAFYLAPTKVKGKVIQEDLFANLSYQYYRSNYPIYLATRALIGCCSSYDLILDLGLGVNIASTHGFKERSLDGGITESDKIFSGKTKAAFSATAGLGWRFNHLFRNFSLEIDYRFFYLGEGKLKRINSQVINSLSTGNSYANALFFTISI</sequence>
<evidence type="ECO:0000313" key="3">
    <source>
        <dbReference type="Proteomes" id="UP000031552"/>
    </source>
</evidence>
<organism evidence="2 3">
    <name type="scientific">Candidatus Criblamydia sequanensis CRIB-18</name>
    <dbReference type="NCBI Taxonomy" id="1437425"/>
    <lineage>
        <taxon>Bacteria</taxon>
        <taxon>Pseudomonadati</taxon>
        <taxon>Chlamydiota</taxon>
        <taxon>Chlamydiia</taxon>
        <taxon>Parachlamydiales</taxon>
        <taxon>Candidatus Criblamydiaceae</taxon>
        <taxon>Candidatus Criblamydia</taxon>
    </lineage>
</organism>
<keyword evidence="1" id="KW-0732">Signal</keyword>
<keyword evidence="3" id="KW-1185">Reference proteome</keyword>
<dbReference type="eggNOG" id="ENOG5033WIG">
    <property type="taxonomic scope" value="Bacteria"/>
</dbReference>
<reference evidence="2" key="1">
    <citation type="submission" date="2013-12" db="EMBL/GenBank/DDBJ databases">
        <authorList>
            <person name="Linke B."/>
        </authorList>
    </citation>
    <scope>NUCLEOTIDE SEQUENCE [LARGE SCALE GENOMIC DNA]</scope>
    <source>
        <strain evidence="2">CRIB-18</strain>
    </source>
</reference>
<dbReference type="PROSITE" id="PS51257">
    <property type="entry name" value="PROKAR_LIPOPROTEIN"/>
    <property type="match status" value="1"/>
</dbReference>
<feature type="chain" id="PRO_5001853817" evidence="1">
    <location>
        <begin position="25"/>
        <end position="239"/>
    </location>
</feature>
<protein>
    <submittedName>
        <fullName evidence="2">Conserved putative secreted protein</fullName>
    </submittedName>
</protein>
<dbReference type="EMBL" id="CCEJ010000010">
    <property type="protein sequence ID" value="CDR34872.1"/>
    <property type="molecule type" value="Genomic_DNA"/>
</dbReference>
<feature type="signal peptide" evidence="1">
    <location>
        <begin position="1"/>
        <end position="24"/>
    </location>
</feature>
<proteinExistence type="predicted"/>
<gene>
    <name evidence="2" type="ORF">CSEC_2066</name>
</gene>
<evidence type="ECO:0000256" key="1">
    <source>
        <dbReference type="SAM" id="SignalP"/>
    </source>
</evidence>
<comment type="caution">
    <text evidence="2">The sequence shown here is derived from an EMBL/GenBank/DDBJ whole genome shotgun (WGS) entry which is preliminary data.</text>
</comment>
<dbReference type="RefSeq" id="WP_041018425.1">
    <property type="nucleotide sequence ID" value="NZ_CCEJ010000010.1"/>
</dbReference>
<name>A0A090D063_9BACT</name>
<dbReference type="Proteomes" id="UP000031552">
    <property type="component" value="Unassembled WGS sequence"/>
</dbReference>